<protein>
    <submittedName>
        <fullName evidence="2">Uncharacterized protein</fullName>
    </submittedName>
</protein>
<dbReference type="Proteomes" id="UP000269396">
    <property type="component" value="Unassembled WGS sequence"/>
</dbReference>
<reference evidence="2 3" key="1">
    <citation type="submission" date="2018-11" db="EMBL/GenBank/DDBJ databases">
        <authorList>
            <consortium name="Pathogen Informatics"/>
        </authorList>
    </citation>
    <scope>NUCLEOTIDE SEQUENCE [LARGE SCALE GENOMIC DNA]</scope>
    <source>
        <strain>Denwood</strain>
        <strain evidence="3">Zambia</strain>
    </source>
</reference>
<gene>
    <name evidence="2" type="ORF">SMTD_LOCUS20222</name>
</gene>
<dbReference type="EMBL" id="UZAL01043906">
    <property type="protein sequence ID" value="VDP81890.1"/>
    <property type="molecule type" value="Genomic_DNA"/>
</dbReference>
<accession>A0A183Q0T6</accession>
<feature type="compositionally biased region" description="Low complexity" evidence="1">
    <location>
        <begin position="213"/>
        <end position="231"/>
    </location>
</feature>
<keyword evidence="3" id="KW-1185">Reference proteome</keyword>
<sequence>MFFLKTYRNNNYYHSVFFSRNGKAENSKQSDRLEKPYPLLAFAAFDSKVTENKGFINSQTNGYCNVTSNGKLSNGSYIPVKPKTVSFEPVPSKKTTSNFSGVKTTCSQNTLFTSTKAANKYHRTDKNCIIKEDNKETIPTSHLKFTKFDSQHLSTAFEHHQQRLHSNITSIKPTTFISEPRLETMTYEGPMCSLNDPVIINTLQRKSKNTLDNQSKSASFSNSQSSINKQNCQQKTITNQHFTTQPLTTTVVTGGRQPLSSKDISEPLLQATTYNESLSDLKTARLRLSQKEFEL</sequence>
<organism evidence="2 3">
    <name type="scientific">Schistosoma mattheei</name>
    <dbReference type="NCBI Taxonomy" id="31246"/>
    <lineage>
        <taxon>Eukaryota</taxon>
        <taxon>Metazoa</taxon>
        <taxon>Spiralia</taxon>
        <taxon>Lophotrochozoa</taxon>
        <taxon>Platyhelminthes</taxon>
        <taxon>Trematoda</taxon>
        <taxon>Digenea</taxon>
        <taxon>Strigeidida</taxon>
        <taxon>Schistosomatoidea</taxon>
        <taxon>Schistosomatidae</taxon>
        <taxon>Schistosoma</taxon>
    </lineage>
</organism>
<evidence type="ECO:0000313" key="2">
    <source>
        <dbReference type="EMBL" id="VDP81890.1"/>
    </source>
</evidence>
<feature type="region of interest" description="Disordered" evidence="1">
    <location>
        <begin position="210"/>
        <end position="231"/>
    </location>
</feature>
<name>A0A183Q0T6_9TREM</name>
<dbReference type="STRING" id="31246.A0A183Q0T6"/>
<proteinExistence type="predicted"/>
<evidence type="ECO:0000313" key="3">
    <source>
        <dbReference type="Proteomes" id="UP000269396"/>
    </source>
</evidence>
<dbReference type="AlphaFoldDB" id="A0A183Q0T6"/>
<evidence type="ECO:0000256" key="1">
    <source>
        <dbReference type="SAM" id="MobiDB-lite"/>
    </source>
</evidence>